<reference evidence="3" key="1">
    <citation type="submission" date="2019-10" db="EMBL/GenBank/DDBJ databases">
        <title>Lacipirellula parvula gen. nov., sp. nov., representing a lineage of planctomycetes widespread in freshwater anoxic habitats, and description of the family Lacipirellulaceae.</title>
        <authorList>
            <person name="Dedysh S.N."/>
            <person name="Kulichevskaya I.S."/>
            <person name="Beletsky A.V."/>
            <person name="Rakitin A.L."/>
            <person name="Mardanov A.V."/>
            <person name="Ivanova A.A."/>
            <person name="Saltykova V.X."/>
            <person name="Rijpstra W.I.C."/>
            <person name="Sinninghe Damste J.S."/>
            <person name="Ravin N.V."/>
        </authorList>
    </citation>
    <scope>NUCLEOTIDE SEQUENCE [LARGE SCALE GENOMIC DNA]</scope>
    <source>
        <strain evidence="3">PX69</strain>
    </source>
</reference>
<dbReference type="KEGG" id="lpav:PLANPX_3765"/>
<dbReference type="RefSeq" id="WP_152099786.1">
    <property type="nucleotide sequence ID" value="NZ_AP021861.1"/>
</dbReference>
<organism evidence="2 3">
    <name type="scientific">Lacipirellula parvula</name>
    <dbReference type="NCBI Taxonomy" id="2650471"/>
    <lineage>
        <taxon>Bacteria</taxon>
        <taxon>Pseudomonadati</taxon>
        <taxon>Planctomycetota</taxon>
        <taxon>Planctomycetia</taxon>
        <taxon>Pirellulales</taxon>
        <taxon>Lacipirellulaceae</taxon>
        <taxon>Lacipirellula</taxon>
    </lineage>
</organism>
<feature type="compositionally biased region" description="Low complexity" evidence="1">
    <location>
        <begin position="1"/>
        <end position="16"/>
    </location>
</feature>
<dbReference type="AlphaFoldDB" id="A0A5K7XIY6"/>
<feature type="compositionally biased region" description="Basic and acidic residues" evidence="1">
    <location>
        <begin position="61"/>
        <end position="72"/>
    </location>
</feature>
<protein>
    <submittedName>
        <fullName evidence="2">Uncharacterized protein</fullName>
    </submittedName>
</protein>
<dbReference type="EMBL" id="AP021861">
    <property type="protein sequence ID" value="BBO34153.1"/>
    <property type="molecule type" value="Genomic_DNA"/>
</dbReference>
<evidence type="ECO:0000256" key="1">
    <source>
        <dbReference type="SAM" id="MobiDB-lite"/>
    </source>
</evidence>
<name>A0A5K7XIY6_9BACT</name>
<dbReference type="Proteomes" id="UP000326837">
    <property type="component" value="Chromosome"/>
</dbReference>
<proteinExistence type="predicted"/>
<gene>
    <name evidence="2" type="ORF">PLANPX_3765</name>
</gene>
<evidence type="ECO:0000313" key="2">
    <source>
        <dbReference type="EMBL" id="BBO34153.1"/>
    </source>
</evidence>
<sequence length="109" mass="11191">MNVSATTGAFASAAGAPLSQLAGAETERASKDASVQQRQAKSDAKSEAAAGIGETEQDQGTSERDADGRRLWELPPEAGRLSAEPLPPIEHHQVKDPTGIAGNALDLTG</sequence>
<feature type="region of interest" description="Disordered" evidence="1">
    <location>
        <begin position="1"/>
        <end position="109"/>
    </location>
</feature>
<keyword evidence="3" id="KW-1185">Reference proteome</keyword>
<evidence type="ECO:0000313" key="3">
    <source>
        <dbReference type="Proteomes" id="UP000326837"/>
    </source>
</evidence>
<accession>A0A5K7XIY6</accession>